<keyword evidence="2" id="KW-1185">Reference proteome</keyword>
<organism evidence="1 2">
    <name type="scientific">Acinetobacter vivianii</name>
    <dbReference type="NCBI Taxonomy" id="1776742"/>
    <lineage>
        <taxon>Bacteria</taxon>
        <taxon>Pseudomonadati</taxon>
        <taxon>Pseudomonadota</taxon>
        <taxon>Gammaproteobacteria</taxon>
        <taxon>Moraxellales</taxon>
        <taxon>Moraxellaceae</taxon>
        <taxon>Acinetobacter</taxon>
    </lineage>
</organism>
<evidence type="ECO:0000313" key="2">
    <source>
        <dbReference type="Proteomes" id="UP000013173"/>
    </source>
</evidence>
<dbReference type="HOGENOM" id="CLU_3211178_0_0_6"/>
<sequence>MILFELKKAKLVIVLTKNIFLKKLQTMDVAKEVEEYKGNFELFS</sequence>
<dbReference type="AlphaFoldDB" id="N9Q8D7"/>
<reference evidence="1 2" key="1">
    <citation type="submission" date="2013-02" db="EMBL/GenBank/DDBJ databases">
        <title>The Genome Sequence of Acinetobacter sp. NIPH 2168.</title>
        <authorList>
            <consortium name="The Broad Institute Genome Sequencing Platform"/>
            <consortium name="The Broad Institute Genome Sequencing Center for Infectious Disease"/>
            <person name="Cerqueira G."/>
            <person name="Feldgarden M."/>
            <person name="Courvalin P."/>
            <person name="Perichon B."/>
            <person name="Grillot-Courvalin C."/>
            <person name="Clermont D."/>
            <person name="Rocha E."/>
            <person name="Yoon E.-J."/>
            <person name="Nemec A."/>
            <person name="Walker B."/>
            <person name="Young S.K."/>
            <person name="Zeng Q."/>
            <person name="Gargeya S."/>
            <person name="Fitzgerald M."/>
            <person name="Haas B."/>
            <person name="Abouelleil A."/>
            <person name="Alvarado L."/>
            <person name="Arachchi H.M."/>
            <person name="Berlin A.M."/>
            <person name="Chapman S.B."/>
            <person name="Dewar J."/>
            <person name="Goldberg J."/>
            <person name="Griggs A."/>
            <person name="Gujja S."/>
            <person name="Hansen M."/>
            <person name="Howarth C."/>
            <person name="Imamovic A."/>
            <person name="Larimer J."/>
            <person name="McCowan C."/>
            <person name="Murphy C."/>
            <person name="Neiman D."/>
            <person name="Pearson M."/>
            <person name="Priest M."/>
            <person name="Roberts A."/>
            <person name="Saif S."/>
            <person name="Shea T."/>
            <person name="Sisk P."/>
            <person name="Sykes S."/>
            <person name="Wortman J."/>
            <person name="Nusbaum C."/>
            <person name="Birren B."/>
        </authorList>
    </citation>
    <scope>NUCLEOTIDE SEQUENCE [LARGE SCALE GENOMIC DNA]</scope>
    <source>
        <strain evidence="1 2">NIPH 2168</strain>
    </source>
</reference>
<protein>
    <submittedName>
        <fullName evidence="1">Uncharacterized protein</fullName>
    </submittedName>
</protein>
<dbReference type="Proteomes" id="UP000013173">
    <property type="component" value="Unassembled WGS sequence"/>
</dbReference>
<comment type="caution">
    <text evidence="1">The sequence shown here is derived from an EMBL/GenBank/DDBJ whole genome shotgun (WGS) entry which is preliminary data.</text>
</comment>
<proteinExistence type="predicted"/>
<gene>
    <name evidence="1" type="ORF">F892_01927</name>
</gene>
<accession>N9Q8D7</accession>
<dbReference type="PATRIC" id="fig|1217706.3.peg.1867"/>
<name>N9Q8D7_9GAMM</name>
<dbReference type="EMBL" id="APRW01000009">
    <property type="protein sequence ID" value="ENX22685.1"/>
    <property type="molecule type" value="Genomic_DNA"/>
</dbReference>
<evidence type="ECO:0000313" key="1">
    <source>
        <dbReference type="EMBL" id="ENX22685.1"/>
    </source>
</evidence>